<dbReference type="Pfam" id="PF00348">
    <property type="entry name" value="polyprenyl_synt"/>
    <property type="match status" value="1"/>
</dbReference>
<keyword evidence="8" id="KW-1185">Reference proteome</keyword>
<evidence type="ECO:0000313" key="8">
    <source>
        <dbReference type="Proteomes" id="UP000297564"/>
    </source>
</evidence>
<comment type="caution">
    <text evidence="7">The sequence shown here is derived from an EMBL/GenBank/DDBJ whole genome shotgun (WGS) entry which is preliminary data.</text>
</comment>
<proteinExistence type="inferred from homology"/>
<reference evidence="7 8" key="1">
    <citation type="submission" date="2019-03" db="EMBL/GenBank/DDBJ databases">
        <title>Ramlibacter rhizophilus CCTCC AB2015357, whole genome shotgun sequence.</title>
        <authorList>
            <person name="Zhang X."/>
            <person name="Feng G."/>
            <person name="Zhu H."/>
        </authorList>
    </citation>
    <scope>NUCLEOTIDE SEQUENCE [LARGE SCALE GENOMIC DNA]</scope>
    <source>
        <strain evidence="7 8">CCTCC AB2015357</strain>
    </source>
</reference>
<keyword evidence="4" id="KW-0479">Metal-binding</keyword>
<evidence type="ECO:0000313" key="7">
    <source>
        <dbReference type="EMBL" id="TFY97522.1"/>
    </source>
</evidence>
<protein>
    <submittedName>
        <fullName evidence="7">Polyprenyl synthetase family protein</fullName>
    </submittedName>
</protein>
<dbReference type="SFLD" id="SFLDS00005">
    <property type="entry name" value="Isoprenoid_Synthase_Type_I"/>
    <property type="match status" value="1"/>
</dbReference>
<evidence type="ECO:0000256" key="3">
    <source>
        <dbReference type="ARBA" id="ARBA00022679"/>
    </source>
</evidence>
<organism evidence="7 8">
    <name type="scientific">Ramlibacter rhizophilus</name>
    <dbReference type="NCBI Taxonomy" id="1781167"/>
    <lineage>
        <taxon>Bacteria</taxon>
        <taxon>Pseudomonadati</taxon>
        <taxon>Pseudomonadota</taxon>
        <taxon>Betaproteobacteria</taxon>
        <taxon>Burkholderiales</taxon>
        <taxon>Comamonadaceae</taxon>
        <taxon>Ramlibacter</taxon>
    </lineage>
</organism>
<evidence type="ECO:0000256" key="4">
    <source>
        <dbReference type="ARBA" id="ARBA00022723"/>
    </source>
</evidence>
<dbReference type="GO" id="GO:0008299">
    <property type="term" value="P:isoprenoid biosynthetic process"/>
    <property type="evidence" value="ECO:0007669"/>
    <property type="project" value="InterPro"/>
</dbReference>
<evidence type="ECO:0000256" key="2">
    <source>
        <dbReference type="ARBA" id="ARBA00006706"/>
    </source>
</evidence>
<dbReference type="InterPro" id="IPR008949">
    <property type="entry name" value="Isoprenoid_synthase_dom_sf"/>
</dbReference>
<comment type="similarity">
    <text evidence="2 6">Belongs to the FPP/GGPP synthase family.</text>
</comment>
<evidence type="ECO:0000256" key="1">
    <source>
        <dbReference type="ARBA" id="ARBA00001946"/>
    </source>
</evidence>
<accession>A0A4Z0BDZ9</accession>
<dbReference type="AlphaFoldDB" id="A0A4Z0BDZ9"/>
<dbReference type="OrthoDB" id="9805316at2"/>
<dbReference type="Proteomes" id="UP000297564">
    <property type="component" value="Unassembled WGS sequence"/>
</dbReference>
<dbReference type="GO" id="GO:0004659">
    <property type="term" value="F:prenyltransferase activity"/>
    <property type="evidence" value="ECO:0007669"/>
    <property type="project" value="InterPro"/>
</dbReference>
<keyword evidence="3 6" id="KW-0808">Transferase</keyword>
<keyword evidence="5" id="KW-0460">Magnesium</keyword>
<dbReference type="PANTHER" id="PTHR12001:SF85">
    <property type="entry name" value="SHORT CHAIN ISOPRENYL DIPHOSPHATE SYNTHASE"/>
    <property type="match status" value="1"/>
</dbReference>
<dbReference type="Gene3D" id="1.10.600.10">
    <property type="entry name" value="Farnesyl Diphosphate Synthase"/>
    <property type="match status" value="1"/>
</dbReference>
<gene>
    <name evidence="7" type="ORF">EZ242_18570</name>
</gene>
<sequence length="327" mass="34244">MALDGMSQGIDPPDQAAFASHWQALRKRLDHDLDRCVPQFFEDLPAAHRDAVRDVLHGGKRLRGGLVVLLNEALGGAAAAAIPRAMAIECVQAASLIHDDVVDGDATRRNGPALWTEQGPRRAILLGDVIFATALRRMAELGPHDGVVLATAIATMAAGAYQEPLASSGPALEAGTVAADLYPRVIALKTGVLFGAAAQLGALAAAASAASAERAFEYGVLIGEAYQILDDVHDLLDAPPDAAQLPLLSPAMSHFCADLLPMRRFDAPGPPALERLRAVLRERMLAAAEHRLQRAIATADLLGSGKHAGLLRAAPREIARATPAAAP</sequence>
<name>A0A4Z0BDZ9_9BURK</name>
<dbReference type="GO" id="GO:0046872">
    <property type="term" value="F:metal ion binding"/>
    <property type="evidence" value="ECO:0007669"/>
    <property type="project" value="UniProtKB-KW"/>
</dbReference>
<dbReference type="PANTHER" id="PTHR12001">
    <property type="entry name" value="GERANYLGERANYL PYROPHOSPHATE SYNTHASE"/>
    <property type="match status" value="1"/>
</dbReference>
<dbReference type="SUPFAM" id="SSF48576">
    <property type="entry name" value="Terpenoid synthases"/>
    <property type="match status" value="1"/>
</dbReference>
<dbReference type="InterPro" id="IPR000092">
    <property type="entry name" value="Polyprenyl_synt"/>
</dbReference>
<dbReference type="EMBL" id="SMLL01000007">
    <property type="protein sequence ID" value="TFY97522.1"/>
    <property type="molecule type" value="Genomic_DNA"/>
</dbReference>
<comment type="cofactor">
    <cofactor evidence="1">
        <name>Mg(2+)</name>
        <dbReference type="ChEBI" id="CHEBI:18420"/>
    </cofactor>
</comment>
<dbReference type="PROSITE" id="PS00444">
    <property type="entry name" value="POLYPRENYL_SYNTHASE_2"/>
    <property type="match status" value="1"/>
</dbReference>
<evidence type="ECO:0000256" key="6">
    <source>
        <dbReference type="RuleBase" id="RU004466"/>
    </source>
</evidence>
<evidence type="ECO:0000256" key="5">
    <source>
        <dbReference type="ARBA" id="ARBA00022842"/>
    </source>
</evidence>
<dbReference type="InterPro" id="IPR033749">
    <property type="entry name" value="Polyprenyl_synt_CS"/>
</dbReference>